<proteinExistence type="predicted"/>
<feature type="region of interest" description="Disordered" evidence="1">
    <location>
        <begin position="79"/>
        <end position="104"/>
    </location>
</feature>
<evidence type="ECO:0000313" key="2">
    <source>
        <dbReference type="EMBL" id="GJT17537.1"/>
    </source>
</evidence>
<name>A0ABQ5BUI5_9ASTR</name>
<sequence>MKESHPKKIRMTRMAKAKENALNMKIQIISSENAQNYQETIIKEPSLVEHGVIAMKMEKKRLGMKNVLWLKHLMSASRATAAPRGRRRGGLTGRGGGGQGNEVIDGVDGVPDFSTIIAQQLQNLLSTILARQQSREP</sequence>
<protein>
    <submittedName>
        <fullName evidence="2">Uncharacterized protein</fullName>
    </submittedName>
</protein>
<comment type="caution">
    <text evidence="2">The sequence shown here is derived from an EMBL/GenBank/DDBJ whole genome shotgun (WGS) entry which is preliminary data.</text>
</comment>
<dbReference type="Proteomes" id="UP001151760">
    <property type="component" value="Unassembled WGS sequence"/>
</dbReference>
<feature type="compositionally biased region" description="Gly residues" evidence="1">
    <location>
        <begin position="90"/>
        <end position="100"/>
    </location>
</feature>
<gene>
    <name evidence="2" type="ORF">Tco_0876243</name>
</gene>
<organism evidence="2 3">
    <name type="scientific">Tanacetum coccineum</name>
    <dbReference type="NCBI Taxonomy" id="301880"/>
    <lineage>
        <taxon>Eukaryota</taxon>
        <taxon>Viridiplantae</taxon>
        <taxon>Streptophyta</taxon>
        <taxon>Embryophyta</taxon>
        <taxon>Tracheophyta</taxon>
        <taxon>Spermatophyta</taxon>
        <taxon>Magnoliopsida</taxon>
        <taxon>eudicotyledons</taxon>
        <taxon>Gunneridae</taxon>
        <taxon>Pentapetalae</taxon>
        <taxon>asterids</taxon>
        <taxon>campanulids</taxon>
        <taxon>Asterales</taxon>
        <taxon>Asteraceae</taxon>
        <taxon>Asteroideae</taxon>
        <taxon>Anthemideae</taxon>
        <taxon>Anthemidinae</taxon>
        <taxon>Tanacetum</taxon>
    </lineage>
</organism>
<evidence type="ECO:0000313" key="3">
    <source>
        <dbReference type="Proteomes" id="UP001151760"/>
    </source>
</evidence>
<dbReference type="EMBL" id="BQNB010013566">
    <property type="protein sequence ID" value="GJT17537.1"/>
    <property type="molecule type" value="Genomic_DNA"/>
</dbReference>
<keyword evidence="3" id="KW-1185">Reference proteome</keyword>
<reference evidence="2" key="1">
    <citation type="journal article" date="2022" name="Int. J. Mol. Sci.">
        <title>Draft Genome of Tanacetum Coccineum: Genomic Comparison of Closely Related Tanacetum-Family Plants.</title>
        <authorList>
            <person name="Yamashiro T."/>
            <person name="Shiraishi A."/>
            <person name="Nakayama K."/>
            <person name="Satake H."/>
        </authorList>
    </citation>
    <scope>NUCLEOTIDE SEQUENCE</scope>
</reference>
<accession>A0ABQ5BUI5</accession>
<reference evidence="2" key="2">
    <citation type="submission" date="2022-01" db="EMBL/GenBank/DDBJ databases">
        <authorList>
            <person name="Yamashiro T."/>
            <person name="Shiraishi A."/>
            <person name="Satake H."/>
            <person name="Nakayama K."/>
        </authorList>
    </citation>
    <scope>NUCLEOTIDE SEQUENCE</scope>
</reference>
<evidence type="ECO:0000256" key="1">
    <source>
        <dbReference type="SAM" id="MobiDB-lite"/>
    </source>
</evidence>